<proteinExistence type="predicted"/>
<evidence type="ECO:0000256" key="4">
    <source>
        <dbReference type="SAM" id="MobiDB-lite"/>
    </source>
</evidence>
<gene>
    <name evidence="5" type="ORF">VTJ49DRAFT_3162</name>
</gene>
<accession>A0ABR3V867</accession>
<dbReference type="PANTHER" id="PTHR24189">
    <property type="entry name" value="MYOTROPHIN"/>
    <property type="match status" value="1"/>
</dbReference>
<dbReference type="SUPFAM" id="SSF48403">
    <property type="entry name" value="Ankyrin repeat"/>
    <property type="match status" value="3"/>
</dbReference>
<organism evidence="5 6">
    <name type="scientific">Humicola insolens</name>
    <name type="common">Soft-rot fungus</name>
    <dbReference type="NCBI Taxonomy" id="85995"/>
    <lineage>
        <taxon>Eukaryota</taxon>
        <taxon>Fungi</taxon>
        <taxon>Dikarya</taxon>
        <taxon>Ascomycota</taxon>
        <taxon>Pezizomycotina</taxon>
        <taxon>Sordariomycetes</taxon>
        <taxon>Sordariomycetidae</taxon>
        <taxon>Sordariales</taxon>
        <taxon>Chaetomiaceae</taxon>
        <taxon>Mycothermus</taxon>
    </lineage>
</organism>
<feature type="compositionally biased region" description="Pro residues" evidence="4">
    <location>
        <begin position="36"/>
        <end position="46"/>
    </location>
</feature>
<evidence type="ECO:0000256" key="2">
    <source>
        <dbReference type="ARBA" id="ARBA00023043"/>
    </source>
</evidence>
<keyword evidence="6" id="KW-1185">Reference proteome</keyword>
<protein>
    <submittedName>
        <fullName evidence="5">Uncharacterized protein</fullName>
    </submittedName>
</protein>
<feature type="repeat" description="ANK" evidence="3">
    <location>
        <begin position="1419"/>
        <end position="1451"/>
    </location>
</feature>
<sequence>MTSSPVSTSALAAVTVAMDGRRARLHQLAAEWGVHNPPPVTPPTPGPSVRTADDDRHAEELLRHRRSSASGDRKSQGGLMRAFSYNRKSWDLTEIFDALDTHVANAGSPGVACALIEKLRAAGGDPHNADVKSKSTLLGRRRSVESPQHSRLLHKAIVNRQADMVAVLVKYAETPTVTAALPLALSTRDLSIVSLLLGRGANVSDHKDAQSAFRDLCIDGGFDEIVGLVLQSNGPPPPNVLSMCMVDAARKGCLPTVLRLSRAAADAEYNKGEALKEAINQCRADIVLAILTGTKPPATGGQAVLESFSRLLTHGRIGVAQKIAITEALLCAGASGPPVSDLLAQACEGEFYDMVSLLVSYGASIEHQDAAALRSAIARGKAGLVQLLLTDRSTLSPIYASECLTSVPKIISPEDRHAIFSLLLRKGASGIPLHDALIDAVKAGDLRSVELLVTPHFPGAQSITNPNHRCSTPGLILVRHDVASVDYKDGLVLRIAIGEGNLPMVRLLLAGRPSTATLDQVFPAVLALAPATRYNIAECFLTAGLSHESISAALQHAIEEPPPRRDDRLISMLLRYNADVNFNDGAGIISAITIRDLALLETLLTSRPSPQTAAVAMARAMAVEDRLVRYDMVRLLVGAGAGSEGSEVSQALVQVLSLRPVDVELAALLLEHGNADANFDHGIPVALAVDHPDPTLLELVLRHGRPNPDTLYRGLDALTSNAAIPERLPKVESLLRRGPHKETLTILRALLAAGADVNAHNAAAFAYSVKTADSRIVDLFLTPPASSHTISPASLAIAMPHSLNIADAMDRLDFTKRLISAGAPREEATKALAFALSAHPRDVPLISLLAGHAAERFTDSNGEVGRDIILAAVRGGNVEVVSVVVGKARGWFKKPALAAAFLEATKLADHESRVGICTILLAAGVDKNTVSNALLVAAKEGDLDLGKVLLEHGASVEHADGQSIVEASGAGEADVVKMLLAGSKSKVGQGTLDKAFHAAAQVADLAKRAAVFRLLLEKEVSADALDAQLVVAGKFGAAGEPLVRLLLEFGANVDYNSGEAIWNATRGGALGSVKLMLGVECGFGGQVQSKKPVRTTLLRALKASRKLGRDERYQVIGWLFEAGLPPCEEIDIALHRAVKDEPDPRLVQLLLDHGASPLANGCETLIDAAQGLQVEILTLLLGAEVQTKDISWTFQQAFMPDAADTWLSERGFQVVKMLLDRGAEGESLALALGAAIDFYGTEKDGLARRFAAALLSAGADVNGADGFVLQMAAQKADSELIQQILARKPNSHTLSMAFPYIFDADLTEAEALSLMELFLEYQDGEERLDVMFKHPTLEPVVFRAVDNYPRSVRILEALLNAGYYHDQVTTAHVLDEVEEPEEVNLLIWMLLQPQKRVSSAVIELLVDRGAKVNFETDVSKTTPMMVAIRQRRHDVVRTLLLAGAEVDVVDATGNTPMTLVTQIPGDQGTSMMTSILAADPSPNDGSLHNAARDLNVRAMQVLVQHGHDPDFPSTLHGGRSALGELCLNAAHVGPISPTREKQMEKAMAFLIQTGSDLTIQCDGKSILLLALHSADPYTTTKALLKVGLWKHVNQSYNQFTDGTYTYSPTQYVARILPCQDEAIREQLLSLLKANRAIDVYYANDGPQPPDAVNLPPELLRAERERRTREEYRARDEEEHQLAMTRTKQVAEVQNQLFLARAELEDSRARRRIDDELAAARARHEADEAAFRAELRRRQEARALDVQHEQRLTEAGLTRARLVAEAQLELDARRREEEERWASQAARRREAEARALSDLRLEERRAMERIEAAADERMVKRIEQQTKLVEGQAVLAAQIAASGIGGGAQRRQIGFVTGELD</sequence>
<dbReference type="SMART" id="SM00248">
    <property type="entry name" value="ANK"/>
    <property type="match status" value="15"/>
</dbReference>
<dbReference type="EMBL" id="JAZGSY010000247">
    <property type="protein sequence ID" value="KAL1837973.1"/>
    <property type="molecule type" value="Genomic_DNA"/>
</dbReference>
<feature type="region of interest" description="Disordered" evidence="4">
    <location>
        <begin position="33"/>
        <end position="54"/>
    </location>
</feature>
<dbReference type="InterPro" id="IPR050745">
    <property type="entry name" value="Multifunctional_regulatory"/>
</dbReference>
<dbReference type="PROSITE" id="PS50297">
    <property type="entry name" value="ANK_REP_REGION"/>
    <property type="match status" value="1"/>
</dbReference>
<dbReference type="Pfam" id="PF00023">
    <property type="entry name" value="Ank"/>
    <property type="match status" value="1"/>
</dbReference>
<comment type="caution">
    <text evidence="5">The sequence shown here is derived from an EMBL/GenBank/DDBJ whole genome shotgun (WGS) entry which is preliminary data.</text>
</comment>
<evidence type="ECO:0000256" key="1">
    <source>
        <dbReference type="ARBA" id="ARBA00022737"/>
    </source>
</evidence>
<feature type="compositionally biased region" description="Basic and acidic residues" evidence="4">
    <location>
        <begin position="1665"/>
        <end position="1680"/>
    </location>
</feature>
<dbReference type="InterPro" id="IPR036770">
    <property type="entry name" value="Ankyrin_rpt-contain_sf"/>
</dbReference>
<keyword evidence="2 3" id="KW-0040">ANK repeat</keyword>
<name>A0ABR3V867_HUMIN</name>
<dbReference type="Proteomes" id="UP001583172">
    <property type="component" value="Unassembled WGS sequence"/>
</dbReference>
<evidence type="ECO:0000313" key="5">
    <source>
        <dbReference type="EMBL" id="KAL1837973.1"/>
    </source>
</evidence>
<dbReference type="InterPro" id="IPR002110">
    <property type="entry name" value="Ankyrin_rpt"/>
</dbReference>
<dbReference type="PROSITE" id="PS50088">
    <property type="entry name" value="ANK_REPEAT"/>
    <property type="match status" value="2"/>
</dbReference>
<keyword evidence="1" id="KW-0677">Repeat</keyword>
<feature type="region of interest" description="Disordered" evidence="4">
    <location>
        <begin position="1665"/>
        <end position="1686"/>
    </location>
</feature>
<dbReference type="PANTHER" id="PTHR24189:SF50">
    <property type="entry name" value="ANKYRIN REPEAT AND SOCS BOX PROTEIN 2"/>
    <property type="match status" value="1"/>
</dbReference>
<feature type="repeat" description="ANK" evidence="3">
    <location>
        <begin position="929"/>
        <end position="961"/>
    </location>
</feature>
<evidence type="ECO:0000313" key="6">
    <source>
        <dbReference type="Proteomes" id="UP001583172"/>
    </source>
</evidence>
<dbReference type="Gene3D" id="1.25.40.20">
    <property type="entry name" value="Ankyrin repeat-containing domain"/>
    <property type="match status" value="7"/>
</dbReference>
<reference evidence="5 6" key="1">
    <citation type="journal article" date="2024" name="Commun. Biol.">
        <title>Comparative genomic analysis of thermophilic fungi reveals convergent evolutionary adaptations and gene losses.</title>
        <authorList>
            <person name="Steindorff A.S."/>
            <person name="Aguilar-Pontes M.V."/>
            <person name="Robinson A.J."/>
            <person name="Andreopoulos B."/>
            <person name="LaButti K."/>
            <person name="Kuo A."/>
            <person name="Mondo S."/>
            <person name="Riley R."/>
            <person name="Otillar R."/>
            <person name="Haridas S."/>
            <person name="Lipzen A."/>
            <person name="Grimwood J."/>
            <person name="Schmutz J."/>
            <person name="Clum A."/>
            <person name="Reid I.D."/>
            <person name="Moisan M.C."/>
            <person name="Butler G."/>
            <person name="Nguyen T.T.M."/>
            <person name="Dewar K."/>
            <person name="Conant G."/>
            <person name="Drula E."/>
            <person name="Henrissat B."/>
            <person name="Hansel C."/>
            <person name="Singer S."/>
            <person name="Hutchinson M.I."/>
            <person name="de Vries R.P."/>
            <person name="Natvig D.O."/>
            <person name="Powell A.J."/>
            <person name="Tsang A."/>
            <person name="Grigoriev I.V."/>
        </authorList>
    </citation>
    <scope>NUCLEOTIDE SEQUENCE [LARGE SCALE GENOMIC DNA]</scope>
    <source>
        <strain evidence="5 6">CBS 620.91</strain>
    </source>
</reference>
<evidence type="ECO:0000256" key="3">
    <source>
        <dbReference type="PROSITE-ProRule" id="PRU00023"/>
    </source>
</evidence>